<dbReference type="Gene3D" id="1.25.40.20">
    <property type="entry name" value="Ankyrin repeat-containing domain"/>
    <property type="match status" value="1"/>
</dbReference>
<feature type="domain" description="Mab-21-like nucleotidyltransferase" evidence="3">
    <location>
        <begin position="336"/>
        <end position="523"/>
    </location>
</feature>
<evidence type="ECO:0000313" key="5">
    <source>
        <dbReference type="Proteomes" id="UP000596742"/>
    </source>
</evidence>
<keyword evidence="5" id="KW-1185">Reference proteome</keyword>
<keyword evidence="2" id="KW-0040">ANK repeat</keyword>
<name>A0A8B6BH72_MYTGA</name>
<dbReference type="Gene3D" id="3.30.460.90">
    <property type="match status" value="1"/>
</dbReference>
<dbReference type="SUPFAM" id="SSF48403">
    <property type="entry name" value="Ankyrin repeat"/>
    <property type="match status" value="1"/>
</dbReference>
<evidence type="ECO:0000256" key="1">
    <source>
        <dbReference type="ARBA" id="ARBA00022737"/>
    </source>
</evidence>
<evidence type="ECO:0000313" key="4">
    <source>
        <dbReference type="EMBL" id="VDH90646.1"/>
    </source>
</evidence>
<dbReference type="InterPro" id="IPR036770">
    <property type="entry name" value="Ankyrin_rpt-contain_sf"/>
</dbReference>
<accession>A0A8B6BH72</accession>
<sequence>MDDNDVDFINCLLAVGSVILRKKSLQGCLSTKIISEIPLHILTMNVAVQERPGTSLTILQKCFAAGVDINCTNNLGETALHLLIQSSRPEYTFTKENEQFLRCLLENRADINLQTVFGISPIFQCWNCDAMSVLLEMEADLNIQDKFGRTPLLAMLIYRPSAEEIEQLLVKDACLNQRDFHGNNALHYAVWHALNLETIFYMINNGIENTQDKQGTLPCELALQRQNRELFCILSEEGNIIYQRYMFEFQEHIIEYKDLVRENFEEIVRVTRCLNLSSDDAFTKLLGLPYIGRVSSEDEANLIRSHVTNLVNEIGRKLKGREKMFSNSIVQSGSIGEETKICYPDEFDFVCILDMFGKVCERDEGFCGESGFTVLKLKENADQSNIRWFFDRKGRLSVNAVRVRFAQLVREILYDPKIWTSPFISFHFLTYQDYKDEEILPTCQFSINWEGRRYKDLIIKIDLVPACQIANWWPENTDLQKVSWNVDKLQKYGCLLLFQCTEIFQQSEVKLRVSALPAEKMLMGTISKTAIDSYMFSKLLCTDWVCLVIVIGQESFMVNEFITSHMLKNCTFHVFYDNKMKGIATEDIKSFTIQIFKTLLTFCETGNFPAFIFSFQNIFSFQCKQPIESIRKKCICRSNCAKIILTILGEKQIFTELSNEDIINTILESGSDDEFSLDECQDAVGPLELLSNHSDFDLVDGEK</sequence>
<dbReference type="EMBL" id="UYJE01000161">
    <property type="protein sequence ID" value="VDH90646.1"/>
    <property type="molecule type" value="Genomic_DNA"/>
</dbReference>
<dbReference type="InterPro" id="IPR002110">
    <property type="entry name" value="Ankyrin_rpt"/>
</dbReference>
<evidence type="ECO:0000256" key="2">
    <source>
        <dbReference type="ARBA" id="ARBA00023043"/>
    </source>
</evidence>
<dbReference type="InterPro" id="IPR046903">
    <property type="entry name" value="Mab-21-like_nuc_Trfase"/>
</dbReference>
<gene>
    <name evidence="4" type="ORF">MGAL_10B031489</name>
</gene>
<keyword evidence="1" id="KW-0677">Repeat</keyword>
<evidence type="ECO:0000259" key="3">
    <source>
        <dbReference type="Pfam" id="PF03281"/>
    </source>
</evidence>
<dbReference type="Pfam" id="PF03281">
    <property type="entry name" value="Mab-21"/>
    <property type="match status" value="1"/>
</dbReference>
<dbReference type="Proteomes" id="UP000596742">
    <property type="component" value="Unassembled WGS sequence"/>
</dbReference>
<dbReference type="OrthoDB" id="6052594at2759"/>
<reference evidence="4" key="1">
    <citation type="submission" date="2018-11" db="EMBL/GenBank/DDBJ databases">
        <authorList>
            <person name="Alioto T."/>
            <person name="Alioto T."/>
        </authorList>
    </citation>
    <scope>NUCLEOTIDE SEQUENCE</scope>
</reference>
<proteinExistence type="predicted"/>
<organism evidence="4 5">
    <name type="scientific">Mytilus galloprovincialis</name>
    <name type="common">Mediterranean mussel</name>
    <dbReference type="NCBI Taxonomy" id="29158"/>
    <lineage>
        <taxon>Eukaryota</taxon>
        <taxon>Metazoa</taxon>
        <taxon>Spiralia</taxon>
        <taxon>Lophotrochozoa</taxon>
        <taxon>Mollusca</taxon>
        <taxon>Bivalvia</taxon>
        <taxon>Autobranchia</taxon>
        <taxon>Pteriomorphia</taxon>
        <taxon>Mytilida</taxon>
        <taxon>Mytiloidea</taxon>
        <taxon>Mytilidae</taxon>
        <taxon>Mytilinae</taxon>
        <taxon>Mytilus</taxon>
    </lineage>
</organism>
<dbReference type="PANTHER" id="PTHR24198:SF165">
    <property type="entry name" value="ANKYRIN REPEAT-CONTAINING PROTEIN-RELATED"/>
    <property type="match status" value="1"/>
</dbReference>
<dbReference type="SMART" id="SM00248">
    <property type="entry name" value="ANK"/>
    <property type="match status" value="3"/>
</dbReference>
<dbReference type="PANTHER" id="PTHR24198">
    <property type="entry name" value="ANKYRIN REPEAT AND PROTEIN KINASE DOMAIN-CONTAINING PROTEIN"/>
    <property type="match status" value="1"/>
</dbReference>
<protein>
    <recommendedName>
        <fullName evidence="3">Mab-21-like nucleotidyltransferase domain-containing protein</fullName>
    </recommendedName>
</protein>
<dbReference type="AlphaFoldDB" id="A0A8B6BH72"/>
<comment type="caution">
    <text evidence="4">The sequence shown here is derived from an EMBL/GenBank/DDBJ whole genome shotgun (WGS) entry which is preliminary data.</text>
</comment>
<dbReference type="Pfam" id="PF12796">
    <property type="entry name" value="Ank_2"/>
    <property type="match status" value="1"/>
</dbReference>